<comment type="caution">
    <text evidence="2">The sequence shown here is derived from an EMBL/GenBank/DDBJ whole genome shotgun (WGS) entry which is preliminary data.</text>
</comment>
<reference evidence="2 3" key="1">
    <citation type="submission" date="2018-04" db="EMBL/GenBank/DDBJ databases">
        <authorList>
            <person name="Zhang X."/>
            <person name="Yuan J."/>
            <person name="Li F."/>
            <person name="Xiang J."/>
        </authorList>
    </citation>
    <scope>NUCLEOTIDE SEQUENCE [LARGE SCALE GENOMIC DNA]</scope>
    <source>
        <tissue evidence="2">Muscle</tissue>
    </source>
</reference>
<dbReference type="AlphaFoldDB" id="A0A3R7NBY1"/>
<feature type="region of interest" description="Disordered" evidence="1">
    <location>
        <begin position="235"/>
        <end position="254"/>
    </location>
</feature>
<evidence type="ECO:0000256" key="1">
    <source>
        <dbReference type="SAM" id="MobiDB-lite"/>
    </source>
</evidence>
<organism evidence="2 3">
    <name type="scientific">Penaeus vannamei</name>
    <name type="common">Whiteleg shrimp</name>
    <name type="synonym">Litopenaeus vannamei</name>
    <dbReference type="NCBI Taxonomy" id="6689"/>
    <lineage>
        <taxon>Eukaryota</taxon>
        <taxon>Metazoa</taxon>
        <taxon>Ecdysozoa</taxon>
        <taxon>Arthropoda</taxon>
        <taxon>Crustacea</taxon>
        <taxon>Multicrustacea</taxon>
        <taxon>Malacostraca</taxon>
        <taxon>Eumalacostraca</taxon>
        <taxon>Eucarida</taxon>
        <taxon>Decapoda</taxon>
        <taxon>Dendrobranchiata</taxon>
        <taxon>Penaeoidea</taxon>
        <taxon>Penaeidae</taxon>
        <taxon>Penaeus</taxon>
    </lineage>
</organism>
<feature type="compositionally biased region" description="Basic residues" evidence="1">
    <location>
        <begin position="441"/>
        <end position="450"/>
    </location>
</feature>
<dbReference type="Proteomes" id="UP000283509">
    <property type="component" value="Unassembled WGS sequence"/>
</dbReference>
<sequence length="507" mass="55887">MNNFSSLLFLPTLLFITLFLIYLTSSFRSNLVLISLSHSYLKCQGKVSQEFIYLRFLSPFLVSSNPLHFSLSSHNSSIPTPSLPLSLSLHFSSSSQASSVTLNHQSTNPSLFSSLSLLSRSFHQSKLSPHTLISTLSSQSPYLSLSPLVCLSSLIFNTQCLSLIISISHLTDLTLTLPPSITHLHLILIIPHYTPSTPHHTYSIHILIHFSLSQSSLLPHLSLLSFTSHLSTIHSHHQPPHSSSPLSHPTHHNHPSDLLLSPPPLIYLHLISYLSSLSLSLLSPSTKFCPLTTRRTRPPATYHTTTYRTRPLIKPSPHDVLHALYHIRLHVTYDLSTLRLQLILISPPPPVSLRLLERPAPSTTTCCLSHGRTPPGRPNHAPFLPQTRCKVYVPGSLECTHSTAALSRGASFLGLSLLLAVPLLLPRLLPLQITTLSRATTRPHAHARKSHTQEPHGLTPTHATLTRPHAHARKSHTQEPHGLTPTHATFTRPHAHADTALACAASL</sequence>
<feature type="region of interest" description="Disordered" evidence="1">
    <location>
        <begin position="439"/>
        <end position="489"/>
    </location>
</feature>
<proteinExistence type="predicted"/>
<keyword evidence="3" id="KW-1185">Reference proteome</keyword>
<reference evidence="2 3" key="2">
    <citation type="submission" date="2019-01" db="EMBL/GenBank/DDBJ databases">
        <title>The decoding of complex shrimp genome reveals the adaptation for benthos swimmer, frequently molting mechanism and breeding impact on genome.</title>
        <authorList>
            <person name="Sun Y."/>
            <person name="Gao Y."/>
            <person name="Yu Y."/>
        </authorList>
    </citation>
    <scope>NUCLEOTIDE SEQUENCE [LARGE SCALE GENOMIC DNA]</scope>
    <source>
        <tissue evidence="2">Muscle</tissue>
    </source>
</reference>
<evidence type="ECO:0000313" key="3">
    <source>
        <dbReference type="Proteomes" id="UP000283509"/>
    </source>
</evidence>
<accession>A0A3R7NBY1</accession>
<evidence type="ECO:0000313" key="2">
    <source>
        <dbReference type="EMBL" id="ROT83012.1"/>
    </source>
</evidence>
<name>A0A3R7NBY1_PENVA</name>
<protein>
    <submittedName>
        <fullName evidence="2">Uncharacterized protein</fullName>
    </submittedName>
</protein>
<gene>
    <name evidence="2" type="ORF">C7M84_023813</name>
</gene>
<dbReference type="EMBL" id="QCYY01000751">
    <property type="protein sequence ID" value="ROT83012.1"/>
    <property type="molecule type" value="Genomic_DNA"/>
</dbReference>